<comment type="caution">
    <text evidence="2">The sequence shown here is derived from an EMBL/GenBank/DDBJ whole genome shotgun (WGS) entry which is preliminary data.</text>
</comment>
<evidence type="ECO:0000313" key="3">
    <source>
        <dbReference type="Proteomes" id="UP000737391"/>
    </source>
</evidence>
<dbReference type="Proteomes" id="UP000737391">
    <property type="component" value="Unassembled WGS sequence"/>
</dbReference>
<organism evidence="2 3">
    <name type="scientific">Fusarium agapanthi</name>
    <dbReference type="NCBI Taxonomy" id="1803897"/>
    <lineage>
        <taxon>Eukaryota</taxon>
        <taxon>Fungi</taxon>
        <taxon>Dikarya</taxon>
        <taxon>Ascomycota</taxon>
        <taxon>Pezizomycotina</taxon>
        <taxon>Sordariomycetes</taxon>
        <taxon>Hypocreomycetidae</taxon>
        <taxon>Hypocreales</taxon>
        <taxon>Nectriaceae</taxon>
        <taxon>Fusarium</taxon>
        <taxon>Fusarium fujikuroi species complex</taxon>
    </lineage>
</organism>
<sequence>MSAPRDFTANGLGRIGITLRNQDGLEPLQENSLEFTGLAFAIHAGLSILEKPEERQALQRVGLVVVQEWARAQIFRFGGDPNLMPRYVDEFLLAVRRDFPRVIVGGVEGSDHIARMAIAARQSSDGSSEGRKMGNRVRSFLFLLAVVTAHELTHVFITYLAQGQDVIESYTPPQVSYLNYVGLSDDDNLPVTGESGRWLESRLFGGSIEFYRDSSDDSGQSSEPFRLKRPVDP</sequence>
<dbReference type="EMBL" id="LUFC02000421">
    <property type="protein sequence ID" value="KAF4497552.1"/>
    <property type="molecule type" value="Genomic_DNA"/>
</dbReference>
<proteinExistence type="predicted"/>
<protein>
    <submittedName>
        <fullName evidence="2">Uncharacterized protein</fullName>
    </submittedName>
</protein>
<reference evidence="2" key="1">
    <citation type="submission" date="2020-01" db="EMBL/GenBank/DDBJ databases">
        <title>Identification and distribution of gene clusters putatively required for synthesis of sphingolipid metabolism inhibitors in phylogenetically diverse species of the filamentous fungus Fusarium.</title>
        <authorList>
            <person name="Kim H.-S."/>
            <person name="Busman M."/>
            <person name="Brown D.W."/>
            <person name="Divon H."/>
            <person name="Uhlig S."/>
            <person name="Proctor R.H."/>
        </authorList>
    </citation>
    <scope>NUCLEOTIDE SEQUENCE</scope>
    <source>
        <strain evidence="2">NRRL 31653</strain>
    </source>
</reference>
<feature type="region of interest" description="Disordered" evidence="1">
    <location>
        <begin position="213"/>
        <end position="233"/>
    </location>
</feature>
<name>A0A9P5B9U0_9HYPO</name>
<dbReference type="OrthoDB" id="5290015at2759"/>
<accession>A0A9P5B9U0</accession>
<gene>
    <name evidence="2" type="ORF">FAGAP_6282</name>
</gene>
<evidence type="ECO:0000313" key="2">
    <source>
        <dbReference type="EMBL" id="KAF4497552.1"/>
    </source>
</evidence>
<dbReference type="AlphaFoldDB" id="A0A9P5B9U0"/>
<keyword evidence="3" id="KW-1185">Reference proteome</keyword>
<evidence type="ECO:0000256" key="1">
    <source>
        <dbReference type="SAM" id="MobiDB-lite"/>
    </source>
</evidence>